<comment type="caution">
    <text evidence="9">The sequence shown here is derived from an EMBL/GenBank/DDBJ whole genome shotgun (WGS) entry which is preliminary data.</text>
</comment>
<dbReference type="PROSITE" id="PS50109">
    <property type="entry name" value="HIS_KIN"/>
    <property type="match status" value="1"/>
</dbReference>
<keyword evidence="4" id="KW-0547">Nucleotide-binding</keyword>
<proteinExistence type="predicted"/>
<evidence type="ECO:0000256" key="1">
    <source>
        <dbReference type="ARBA" id="ARBA00000085"/>
    </source>
</evidence>
<dbReference type="Gene3D" id="3.30.565.10">
    <property type="entry name" value="Histidine kinase-like ATPase, C-terminal domain"/>
    <property type="match status" value="1"/>
</dbReference>
<evidence type="ECO:0000313" key="9">
    <source>
        <dbReference type="EMBL" id="GAG58032.1"/>
    </source>
</evidence>
<dbReference type="AlphaFoldDB" id="X0ZIW9"/>
<evidence type="ECO:0000256" key="4">
    <source>
        <dbReference type="ARBA" id="ARBA00022741"/>
    </source>
</evidence>
<keyword evidence="7" id="KW-0902">Two-component regulatory system</keyword>
<name>X0ZIW9_9ZZZZ</name>
<dbReference type="GO" id="GO:0004673">
    <property type="term" value="F:protein histidine kinase activity"/>
    <property type="evidence" value="ECO:0007669"/>
    <property type="project" value="UniProtKB-EC"/>
</dbReference>
<reference evidence="9" key="1">
    <citation type="journal article" date="2014" name="Front. Microbiol.">
        <title>High frequency of phylogenetically diverse reductive dehalogenase-homologous genes in deep subseafloor sedimentary metagenomes.</title>
        <authorList>
            <person name="Kawai M."/>
            <person name="Futagami T."/>
            <person name="Toyoda A."/>
            <person name="Takaki Y."/>
            <person name="Nishi S."/>
            <person name="Hori S."/>
            <person name="Arai W."/>
            <person name="Tsubouchi T."/>
            <person name="Morono Y."/>
            <person name="Uchiyama I."/>
            <person name="Ito T."/>
            <person name="Fujiyama A."/>
            <person name="Inagaki F."/>
            <person name="Takami H."/>
        </authorList>
    </citation>
    <scope>NUCLEOTIDE SEQUENCE</scope>
    <source>
        <strain evidence="9">Expedition CK06-06</strain>
    </source>
</reference>
<evidence type="ECO:0000256" key="5">
    <source>
        <dbReference type="ARBA" id="ARBA00022777"/>
    </source>
</evidence>
<dbReference type="GO" id="GO:0000156">
    <property type="term" value="F:phosphorelay response regulator activity"/>
    <property type="evidence" value="ECO:0007669"/>
    <property type="project" value="TreeGrafter"/>
</dbReference>
<dbReference type="EMBL" id="BART01006117">
    <property type="protein sequence ID" value="GAG58032.1"/>
    <property type="molecule type" value="Genomic_DNA"/>
</dbReference>
<keyword evidence="3" id="KW-0808">Transferase</keyword>
<evidence type="ECO:0000256" key="7">
    <source>
        <dbReference type="ARBA" id="ARBA00023012"/>
    </source>
</evidence>
<keyword evidence="5" id="KW-0418">Kinase</keyword>
<dbReference type="SMART" id="SM00387">
    <property type="entry name" value="HATPase_c"/>
    <property type="match status" value="1"/>
</dbReference>
<dbReference type="InterPro" id="IPR036890">
    <property type="entry name" value="HATPase_C_sf"/>
</dbReference>
<feature type="domain" description="Histidine kinase" evidence="8">
    <location>
        <begin position="1"/>
        <end position="212"/>
    </location>
</feature>
<dbReference type="InterPro" id="IPR004358">
    <property type="entry name" value="Sig_transdc_His_kin-like_C"/>
</dbReference>
<dbReference type="InterPro" id="IPR050351">
    <property type="entry name" value="BphY/WalK/GraS-like"/>
</dbReference>
<dbReference type="PANTHER" id="PTHR42878">
    <property type="entry name" value="TWO-COMPONENT HISTIDINE KINASE"/>
    <property type="match status" value="1"/>
</dbReference>
<dbReference type="CDD" id="cd00075">
    <property type="entry name" value="HATPase"/>
    <property type="match status" value="1"/>
</dbReference>
<evidence type="ECO:0000259" key="8">
    <source>
        <dbReference type="PROSITE" id="PS50109"/>
    </source>
</evidence>
<evidence type="ECO:0000256" key="3">
    <source>
        <dbReference type="ARBA" id="ARBA00022679"/>
    </source>
</evidence>
<dbReference type="InterPro" id="IPR003594">
    <property type="entry name" value="HATPase_dom"/>
</dbReference>
<dbReference type="Pfam" id="PF02518">
    <property type="entry name" value="HATPase_c"/>
    <property type="match status" value="1"/>
</dbReference>
<dbReference type="InterPro" id="IPR005467">
    <property type="entry name" value="His_kinase_dom"/>
</dbReference>
<dbReference type="PRINTS" id="PR00344">
    <property type="entry name" value="BCTRLSENSOR"/>
</dbReference>
<keyword evidence="6" id="KW-0067">ATP-binding</keyword>
<organism evidence="9">
    <name type="scientific">marine sediment metagenome</name>
    <dbReference type="NCBI Taxonomy" id="412755"/>
    <lineage>
        <taxon>unclassified sequences</taxon>
        <taxon>metagenomes</taxon>
        <taxon>ecological metagenomes</taxon>
    </lineage>
</organism>
<gene>
    <name evidence="9" type="ORF">S01H4_13915</name>
</gene>
<dbReference type="GO" id="GO:0007234">
    <property type="term" value="P:osmosensory signaling via phosphorelay pathway"/>
    <property type="evidence" value="ECO:0007669"/>
    <property type="project" value="TreeGrafter"/>
</dbReference>
<dbReference type="PANTHER" id="PTHR42878:SF7">
    <property type="entry name" value="SENSOR HISTIDINE KINASE GLRK"/>
    <property type="match status" value="1"/>
</dbReference>
<dbReference type="SUPFAM" id="SSF55874">
    <property type="entry name" value="ATPase domain of HSP90 chaperone/DNA topoisomerase II/histidine kinase"/>
    <property type="match status" value="1"/>
</dbReference>
<sequence>MQVINSSAELISHQLEGIEIPKQIETLLPIITSQIKRSKKLVQKVNLLSDLEESHRPIKSTELCQLLRNSIKFMHHSFPEREINLQIGSLNEKIYVQANELLQEVLENLLTNAIKYNNKDTIELEINISETDKERKNYIKIEFRDNGTGIKDDKKAFIFKKGFKEHKSGKGMGFGLALVKKIMDNYKGYVWVENRVKGDYTQGCNFILLIPH</sequence>
<evidence type="ECO:0000256" key="2">
    <source>
        <dbReference type="ARBA" id="ARBA00012438"/>
    </source>
</evidence>
<dbReference type="GO" id="GO:0030295">
    <property type="term" value="F:protein kinase activator activity"/>
    <property type="evidence" value="ECO:0007669"/>
    <property type="project" value="TreeGrafter"/>
</dbReference>
<dbReference type="GO" id="GO:0005524">
    <property type="term" value="F:ATP binding"/>
    <property type="evidence" value="ECO:0007669"/>
    <property type="project" value="UniProtKB-KW"/>
</dbReference>
<evidence type="ECO:0000256" key="6">
    <source>
        <dbReference type="ARBA" id="ARBA00022840"/>
    </source>
</evidence>
<comment type="catalytic activity">
    <reaction evidence="1">
        <text>ATP + protein L-histidine = ADP + protein N-phospho-L-histidine.</text>
        <dbReference type="EC" id="2.7.13.3"/>
    </reaction>
</comment>
<dbReference type="EC" id="2.7.13.3" evidence="2"/>
<protein>
    <recommendedName>
        <fullName evidence="2">histidine kinase</fullName>
        <ecNumber evidence="2">2.7.13.3</ecNumber>
    </recommendedName>
</protein>
<accession>X0ZIW9</accession>